<accession>A0ABX7II85</accession>
<feature type="transmembrane region" description="Helical" evidence="1">
    <location>
        <begin position="225"/>
        <end position="246"/>
    </location>
</feature>
<keyword evidence="1" id="KW-0812">Transmembrane</keyword>
<dbReference type="Proteomes" id="UP000602653">
    <property type="component" value="Chromosome"/>
</dbReference>
<evidence type="ECO:0000313" key="2">
    <source>
        <dbReference type="EMBL" id="QRV02560.1"/>
    </source>
</evidence>
<name>A0ABX7II85_9ACTO</name>
<keyword evidence="1" id="KW-0472">Membrane</keyword>
<proteinExistence type="predicted"/>
<organism evidence="2 3">
    <name type="scientific">Arcanobacterium phocisimile</name>
    <dbReference type="NCBI Taxonomy" id="1302235"/>
    <lineage>
        <taxon>Bacteria</taxon>
        <taxon>Bacillati</taxon>
        <taxon>Actinomycetota</taxon>
        <taxon>Actinomycetes</taxon>
        <taxon>Actinomycetales</taxon>
        <taxon>Actinomycetaceae</taxon>
        <taxon>Arcanobacterium</taxon>
    </lineage>
</organism>
<evidence type="ECO:0000313" key="3">
    <source>
        <dbReference type="Proteomes" id="UP000602653"/>
    </source>
</evidence>
<evidence type="ECO:0000256" key="1">
    <source>
        <dbReference type="SAM" id="Phobius"/>
    </source>
</evidence>
<feature type="transmembrane region" description="Helical" evidence="1">
    <location>
        <begin position="16"/>
        <end position="38"/>
    </location>
</feature>
<feature type="transmembrane region" description="Helical" evidence="1">
    <location>
        <begin position="85"/>
        <end position="106"/>
    </location>
</feature>
<sequence length="251" mass="27348">MNLIARLISTRQLRSILLGTPFIVTGIYIFNLILGVQFSVRMNSSPEHTQFFNVSISGAEDGTVLLGSSQVSDILEVTTIMLARTLPLIIVITTLTTFTTSIRAWLGAGVNRRTIFAICQVFIGFFSLFATTLTAALMGGFSVTGLASFTSFSLETVLYTFLLYVVLLELTLLGTAVCLRFPLWIALTLIFGVPFAFALFIGNVASGVLHISLDLDLTNSVPLRTAVSLGISLIMASLSWFTLFRLPMRRG</sequence>
<dbReference type="RefSeq" id="WP_204425056.1">
    <property type="nucleotide sequence ID" value="NZ_CP070228.1"/>
</dbReference>
<feature type="transmembrane region" description="Helical" evidence="1">
    <location>
        <begin position="157"/>
        <end position="177"/>
    </location>
</feature>
<dbReference type="EMBL" id="CP070228">
    <property type="protein sequence ID" value="QRV02560.1"/>
    <property type="molecule type" value="Genomic_DNA"/>
</dbReference>
<protein>
    <recommendedName>
        <fullName evidence="4">ABC-2 family transporter protein</fullName>
    </recommendedName>
</protein>
<reference evidence="2 3" key="1">
    <citation type="submission" date="2021-02" db="EMBL/GenBank/DDBJ databases">
        <title>Complete Genome Sequence of Arcanobacterium phocisimile strain DSM 26142T from a harbour seal.</title>
        <authorList>
            <person name="Borowiak M."/>
            <person name="Alssahen M."/>
            <person name="Malorny B."/>
            <person name="Laemmler C."/>
            <person name="Siebert U."/>
            <person name="Ploetz M."/>
            <person name="Abdulmawjood A."/>
        </authorList>
    </citation>
    <scope>NUCLEOTIDE SEQUENCE [LARGE SCALE GENOMIC DNA]</scope>
    <source>
        <strain evidence="2 3">DSM 26142</strain>
    </source>
</reference>
<feature type="transmembrane region" description="Helical" evidence="1">
    <location>
        <begin position="184"/>
        <end position="205"/>
    </location>
</feature>
<keyword evidence="3" id="KW-1185">Reference proteome</keyword>
<evidence type="ECO:0008006" key="4">
    <source>
        <dbReference type="Google" id="ProtNLM"/>
    </source>
</evidence>
<keyword evidence="1" id="KW-1133">Transmembrane helix</keyword>
<gene>
    <name evidence="2" type="ORF">JTE88_02050</name>
</gene>
<feature type="transmembrane region" description="Helical" evidence="1">
    <location>
        <begin position="115"/>
        <end position="137"/>
    </location>
</feature>